<organism evidence="1 2">
    <name type="scientific">Avena sativa</name>
    <name type="common">Oat</name>
    <dbReference type="NCBI Taxonomy" id="4498"/>
    <lineage>
        <taxon>Eukaryota</taxon>
        <taxon>Viridiplantae</taxon>
        <taxon>Streptophyta</taxon>
        <taxon>Embryophyta</taxon>
        <taxon>Tracheophyta</taxon>
        <taxon>Spermatophyta</taxon>
        <taxon>Magnoliopsida</taxon>
        <taxon>Liliopsida</taxon>
        <taxon>Poales</taxon>
        <taxon>Poaceae</taxon>
        <taxon>BOP clade</taxon>
        <taxon>Pooideae</taxon>
        <taxon>Poodae</taxon>
        <taxon>Poeae</taxon>
        <taxon>Poeae Chloroplast Group 1 (Aveneae type)</taxon>
        <taxon>Aveninae</taxon>
        <taxon>Avena</taxon>
    </lineage>
</organism>
<dbReference type="EnsemblPlants" id="AVESA.00010b.r2.UnG1408340.1">
    <property type="protein sequence ID" value="AVESA.00010b.r2.UnG1408340.1.CDS"/>
    <property type="gene ID" value="AVESA.00010b.r2.UnG1408340"/>
</dbReference>
<sequence length="282" mass="31638">MSGGRKQSSTSLAGVAALARRRRKQKGMRCWNGGRSAQLLLHSLLPSSRLLQTPHQNKRSIHPAAVAPDLEFMSMSCGVCGVVGNCLCLHHHHNINVFPVQRHQPPLLEYQFFGQGSGTTWFPPPADHHGSIRLPTFHGLEYPPHAHQAAASGMITFQVDAAGSRHLAPPARPPTTMQLYGDTLNDTACSQAILAIDGEMMMVAAHHQSMQEREAKVMRYKEKRKRRRYEKQVRYESRKAYAQLRPRIKGRFAKVHEEVTVQSSPPPSAYDPSKLDLGWFRQ</sequence>
<keyword evidence="2" id="KW-1185">Reference proteome</keyword>
<evidence type="ECO:0000313" key="2">
    <source>
        <dbReference type="Proteomes" id="UP001732700"/>
    </source>
</evidence>
<protein>
    <submittedName>
        <fullName evidence="1">Uncharacterized protein</fullName>
    </submittedName>
</protein>
<dbReference type="Proteomes" id="UP001732700">
    <property type="component" value="Unassembled WGS sequence"/>
</dbReference>
<evidence type="ECO:0000313" key="1">
    <source>
        <dbReference type="EnsemblPlants" id="AVESA.00010b.r2.UnG1408340.1.CDS"/>
    </source>
</evidence>
<accession>A0ACD6AN82</accession>
<reference evidence="1" key="1">
    <citation type="submission" date="2025-09" db="UniProtKB">
        <authorList>
            <consortium name="EnsemblPlants"/>
        </authorList>
    </citation>
    <scope>IDENTIFICATION</scope>
</reference>
<proteinExistence type="predicted"/>
<name>A0ACD6AN82_AVESA</name>